<evidence type="ECO:0000256" key="1">
    <source>
        <dbReference type="ARBA" id="ARBA00023239"/>
    </source>
</evidence>
<gene>
    <name evidence="2" type="ORF">PG2T_02690</name>
</gene>
<sequence length="321" mass="36384">MEYTRNEAKSWAQANLHGFHDAPLTPFTRDGEVDAPALRHNIDAFVDMGMEGIVVGGFIGEAWNLTLSEWMRYHELVADANAGRMKISTIILDPSARQALEKIEFTRTLGYQVAEVMNPAVQLKSDDEIFAFYKYLTDRSDMAIVLYRTPVSGTVLSLELMQRLADLPTLVGVKQGSLRRSDTYKLRRDLRQDFFVSEPMEQYFLDDLRLGYKFLQWAAFHYTVFGKLRPVIRQYMADAAAGDWPAAQAKWLSLRAASGFIEDMTVWELARTGTYASAFTLLKPWYDAIGLKGGYVLAPVADVTQERREWLGGKLRELGIA</sequence>
<dbReference type="OrthoDB" id="9778880at2"/>
<dbReference type="CDD" id="cd00408">
    <property type="entry name" value="DHDPS-like"/>
    <property type="match status" value="1"/>
</dbReference>
<dbReference type="GO" id="GO:0019262">
    <property type="term" value="P:N-acetylneuraminate catabolic process"/>
    <property type="evidence" value="ECO:0007669"/>
    <property type="project" value="TreeGrafter"/>
</dbReference>
<keyword evidence="1" id="KW-0456">Lyase</keyword>
<name>A0A1B1YR61_9GAMM</name>
<organism evidence="2 3">
    <name type="scientific">Immundisolibacter cernigliae</name>
    <dbReference type="NCBI Taxonomy" id="1810504"/>
    <lineage>
        <taxon>Bacteria</taxon>
        <taxon>Pseudomonadati</taxon>
        <taxon>Pseudomonadota</taxon>
        <taxon>Gammaproteobacteria</taxon>
        <taxon>Immundisolibacterales</taxon>
        <taxon>Immundisolibacteraceae</taxon>
        <taxon>Immundisolibacter</taxon>
    </lineage>
</organism>
<dbReference type="PANTHER" id="PTHR42849:SF1">
    <property type="entry name" value="N-ACETYLNEURAMINATE LYASE"/>
    <property type="match status" value="1"/>
</dbReference>
<dbReference type="SMART" id="SM01130">
    <property type="entry name" value="DHDPS"/>
    <property type="match status" value="1"/>
</dbReference>
<dbReference type="Gene3D" id="3.20.20.70">
    <property type="entry name" value="Aldolase class I"/>
    <property type="match status" value="1"/>
</dbReference>
<dbReference type="RefSeq" id="WP_068802707.1">
    <property type="nucleotide sequence ID" value="NZ_CP014671.1"/>
</dbReference>
<reference evidence="3" key="1">
    <citation type="submission" date="2016-03" db="EMBL/GenBank/DDBJ databases">
        <title>Complete genome sequence of Solimmundus cernigliae, representing a novel lineage of polycyclic aromatic hydrocarbon degraders within the Gammaproteobacteria.</title>
        <authorList>
            <person name="Singleton D.R."/>
            <person name="Dickey A.N."/>
            <person name="Scholl E.H."/>
            <person name="Wright F.A."/>
            <person name="Aitken M.D."/>
        </authorList>
    </citation>
    <scope>NUCLEOTIDE SEQUENCE [LARGE SCALE GENOMIC DNA]</scope>
    <source>
        <strain evidence="3">TR3.2</strain>
    </source>
</reference>
<dbReference type="GO" id="GO:0005829">
    <property type="term" value="C:cytosol"/>
    <property type="evidence" value="ECO:0007669"/>
    <property type="project" value="TreeGrafter"/>
</dbReference>
<dbReference type="KEGG" id="gbi:PG2T_02690"/>
<dbReference type="Proteomes" id="UP000092952">
    <property type="component" value="Chromosome"/>
</dbReference>
<dbReference type="PANTHER" id="PTHR42849">
    <property type="entry name" value="N-ACETYLNEURAMINATE LYASE"/>
    <property type="match status" value="1"/>
</dbReference>
<dbReference type="GO" id="GO:0008747">
    <property type="term" value="F:N-acetylneuraminate lyase activity"/>
    <property type="evidence" value="ECO:0007669"/>
    <property type="project" value="TreeGrafter"/>
</dbReference>
<dbReference type="AlphaFoldDB" id="A0A1B1YR61"/>
<evidence type="ECO:0000313" key="3">
    <source>
        <dbReference type="Proteomes" id="UP000092952"/>
    </source>
</evidence>
<dbReference type="EMBL" id="CP014671">
    <property type="protein sequence ID" value="ANX03202.1"/>
    <property type="molecule type" value="Genomic_DNA"/>
</dbReference>
<dbReference type="SUPFAM" id="SSF51569">
    <property type="entry name" value="Aldolase"/>
    <property type="match status" value="1"/>
</dbReference>
<dbReference type="Pfam" id="PF00701">
    <property type="entry name" value="DHDPS"/>
    <property type="match status" value="1"/>
</dbReference>
<dbReference type="STRING" id="1810504.PG2T_02690"/>
<dbReference type="InterPro" id="IPR002220">
    <property type="entry name" value="DapA-like"/>
</dbReference>
<accession>A0A1B1YR61</accession>
<dbReference type="InParanoid" id="A0A1B1YR61"/>
<evidence type="ECO:0000313" key="2">
    <source>
        <dbReference type="EMBL" id="ANX03202.1"/>
    </source>
</evidence>
<protein>
    <submittedName>
        <fullName evidence="2">Dihydrodipicolinate synthase family protein</fullName>
    </submittedName>
</protein>
<dbReference type="InterPro" id="IPR013785">
    <property type="entry name" value="Aldolase_TIM"/>
</dbReference>
<keyword evidence="3" id="KW-1185">Reference proteome</keyword>
<proteinExistence type="predicted"/>